<sequence length="398" mass="47689">MNNGDLLTLINNNNYQNHITIENNVYDFCKLHLVDESNLEELIGFIRKHNLYIIIHINKELLFLDKLFDLIINLSNCIFYKEITFKNCVFQEKVDFRQAEFKEKVRFNGSKFEKKVRFHESIFSKTVSFNNTTFKDLADFWNVTFNDVQRFYLTDFLGVTIFSHVTFNHQVQFIYNKTSKDTIISFENADFKQSLDISRANFWCKLNFWSVKINYLPTELWLYQTDEIIESHDNNSQKAHKVLRESYRIVKDVFYKEGNNIEAISFYSKEMSAYGKELKVNIEESKIEERTSLFFNKISNDFGTSWARGLLFVFVTTIIFYSLFLIFLWDEIYYLPTHKGFASFFRHFFEFLNIAKWDIKPFGITDYNYSYIVLFIGRIFIGYGYYQTIQAFRKYGKS</sequence>
<feature type="transmembrane region" description="Helical" evidence="1">
    <location>
        <begin position="369"/>
        <end position="386"/>
    </location>
</feature>
<feature type="transmembrane region" description="Helical" evidence="1">
    <location>
        <begin position="309"/>
        <end position="329"/>
    </location>
</feature>
<evidence type="ECO:0000313" key="2">
    <source>
        <dbReference type="EMBL" id="MBC5844103.1"/>
    </source>
</evidence>
<gene>
    <name evidence="2" type="ORF">H8R25_06595</name>
</gene>
<comment type="caution">
    <text evidence="2">The sequence shown here is derived from an EMBL/GenBank/DDBJ whole genome shotgun (WGS) entry which is preliminary data.</text>
</comment>
<evidence type="ECO:0000313" key="3">
    <source>
        <dbReference type="Proteomes" id="UP000641454"/>
    </source>
</evidence>
<dbReference type="AlphaFoldDB" id="A0A923N1R3"/>
<organism evidence="2 3">
    <name type="scientific">Flavobacterium muglaense</name>
    <dbReference type="NCBI Taxonomy" id="2764716"/>
    <lineage>
        <taxon>Bacteria</taxon>
        <taxon>Pseudomonadati</taxon>
        <taxon>Bacteroidota</taxon>
        <taxon>Flavobacteriia</taxon>
        <taxon>Flavobacteriales</taxon>
        <taxon>Flavobacteriaceae</taxon>
        <taxon>Flavobacterium</taxon>
    </lineage>
</organism>
<name>A0A923N1R3_9FLAO</name>
<dbReference type="EMBL" id="JACRUL010000011">
    <property type="protein sequence ID" value="MBC5844103.1"/>
    <property type="molecule type" value="Genomic_DNA"/>
</dbReference>
<keyword evidence="3" id="KW-1185">Reference proteome</keyword>
<keyword evidence="1" id="KW-1133">Transmembrane helix</keyword>
<reference evidence="2 3" key="1">
    <citation type="submission" date="2020-08" db="EMBL/GenBank/DDBJ databases">
        <title>Description of novel Flavobacterium F-392 isolate.</title>
        <authorList>
            <person name="Saticioglu I.B."/>
            <person name="Duman M."/>
            <person name="Altun S."/>
        </authorList>
    </citation>
    <scope>NUCLEOTIDE SEQUENCE [LARGE SCALE GENOMIC DNA]</scope>
    <source>
        <strain evidence="2 3">F-392</strain>
    </source>
</reference>
<dbReference type="Proteomes" id="UP000641454">
    <property type="component" value="Unassembled WGS sequence"/>
</dbReference>
<proteinExistence type="predicted"/>
<dbReference type="Gene3D" id="2.160.20.80">
    <property type="entry name" value="E3 ubiquitin-protein ligase SopA"/>
    <property type="match status" value="1"/>
</dbReference>
<evidence type="ECO:0000256" key="1">
    <source>
        <dbReference type="SAM" id="Phobius"/>
    </source>
</evidence>
<dbReference type="InterPro" id="IPR001646">
    <property type="entry name" value="5peptide_repeat"/>
</dbReference>
<accession>A0A923N1R3</accession>
<keyword evidence="1" id="KW-0472">Membrane</keyword>
<protein>
    <submittedName>
        <fullName evidence="2">Pentapeptide repeat-containing protein</fullName>
    </submittedName>
</protein>
<dbReference type="RefSeq" id="WP_187017774.1">
    <property type="nucleotide sequence ID" value="NZ_JACRUK010000011.1"/>
</dbReference>
<dbReference type="Pfam" id="PF13576">
    <property type="entry name" value="Pentapeptide_3"/>
    <property type="match status" value="1"/>
</dbReference>
<keyword evidence="1" id="KW-0812">Transmembrane</keyword>